<comment type="subcellular location">
    <subcellularLocation>
        <location evidence="5">Secreted</location>
    </subcellularLocation>
    <subcellularLocation>
        <location evidence="5">Bacterial flagellum</location>
    </subcellularLocation>
</comment>
<keyword evidence="8" id="KW-0969">Cilium</keyword>
<reference evidence="8 9" key="1">
    <citation type="submission" date="2020-08" db="EMBL/GenBank/DDBJ databases">
        <title>Genomic Encyclopedia of Type Strains, Phase IV (KMG-IV): sequencing the most valuable type-strain genomes for metagenomic binning, comparative biology and taxonomic classification.</title>
        <authorList>
            <person name="Goeker M."/>
        </authorList>
    </citation>
    <scope>NUCLEOTIDE SEQUENCE [LARGE SCALE GENOMIC DNA]</scope>
    <source>
        <strain evidence="8 9">DSM 103733</strain>
    </source>
</reference>
<evidence type="ECO:0000259" key="6">
    <source>
        <dbReference type="Pfam" id="PF02465"/>
    </source>
</evidence>
<keyword evidence="5" id="KW-0964">Secreted</keyword>
<gene>
    <name evidence="8" type="ORF">HNQ77_004525</name>
</gene>
<evidence type="ECO:0000256" key="4">
    <source>
        <dbReference type="ARBA" id="ARBA00023143"/>
    </source>
</evidence>
<protein>
    <recommendedName>
        <fullName evidence="5">Flagellar hook-associated protein 2</fullName>
        <shortName evidence="5">HAP2</shortName>
    </recommendedName>
    <alternativeName>
        <fullName evidence="5">Flagellar cap protein</fullName>
    </alternativeName>
</protein>
<dbReference type="PANTHER" id="PTHR30288">
    <property type="entry name" value="FLAGELLAR CAP/ASSEMBLY PROTEIN FLID"/>
    <property type="match status" value="1"/>
</dbReference>
<evidence type="ECO:0000313" key="9">
    <source>
        <dbReference type="Proteomes" id="UP000538666"/>
    </source>
</evidence>
<comment type="function">
    <text evidence="5">Required for morphogenesis and for the elongation of the flagellar filament by facilitating polymerization of the flagellin monomers at the tip of growing filament. Forms a capping structure, which prevents flagellin subunits (transported through the central channel of the flagellum) from leaking out without polymerization at the distal end.</text>
</comment>
<keyword evidence="9" id="KW-1185">Reference proteome</keyword>
<feature type="domain" description="Flagellar hook-associated protein 2 C-terminal" evidence="7">
    <location>
        <begin position="215"/>
        <end position="326"/>
    </location>
</feature>
<evidence type="ECO:0000256" key="5">
    <source>
        <dbReference type="RuleBase" id="RU362066"/>
    </source>
</evidence>
<dbReference type="EMBL" id="JACHEK010000010">
    <property type="protein sequence ID" value="MBB6146546.1"/>
    <property type="molecule type" value="Genomic_DNA"/>
</dbReference>
<keyword evidence="8" id="KW-0282">Flagellum</keyword>
<keyword evidence="8" id="KW-0966">Cell projection</keyword>
<comment type="subunit">
    <text evidence="2 5">Homopentamer.</text>
</comment>
<evidence type="ECO:0000256" key="2">
    <source>
        <dbReference type="ARBA" id="ARBA00011255"/>
    </source>
</evidence>
<accession>A0A841JYZ2</accession>
<sequence>MSTVGISFGSPTSGQGFDVSSTVSQIVANLQAVETPWNTQLSALQSQDTALSSIGTDLSSLASALNPLTDFAGVFSEKEGSSSDTSVLALTSAASDAAAGTYTVKVDSLAQTSSYASGILATNDTLATGSTLSLSVGSNSQTITIDSANDTLSTLAAAINAGSYGVTANVITTSTGQQLSLVSNTSGAAGQITVGGSLIDGTTGQAVTFTQGQPGQDASLTVDGVAIGSASNTITGAIPGVTFQLVSAAPGSAVQVEITNNNSDIESALTSFVSSYNTVIGDLNTQESNDASGNAEPLYGDPTVATLQQDLQSALNFTQAANAVGTTSSIESSDTLSGSLSISVGSGAATTIAVPANGTLASLADAINAANLGVTASVQTAGNSATLSVVNSTAGSSGAITINSGSLTDSTTGSAVTFAPSQSNAITSLTQLGVSMNNDGTLSLNTDTLDSVLDSNYQDVVNFLEPSASFTSFGSNLTNILNNLGNSTSSGVVVLALSSNSSSESQLNTNLSNENAYISSQQSQLTTELNEANYTLQAIPEQLDEVNELYSAITGFNENSSN</sequence>
<dbReference type="InterPro" id="IPR010809">
    <property type="entry name" value="FliD_C"/>
</dbReference>
<dbReference type="Proteomes" id="UP000538666">
    <property type="component" value="Unassembled WGS sequence"/>
</dbReference>
<dbReference type="Pfam" id="PF02465">
    <property type="entry name" value="FliD_N"/>
    <property type="match status" value="1"/>
</dbReference>
<dbReference type="InterPro" id="IPR003481">
    <property type="entry name" value="FliD_N"/>
</dbReference>
<feature type="domain" description="Flagellar hook-associated protein 2 N-terminal" evidence="6">
    <location>
        <begin position="16"/>
        <end position="112"/>
    </location>
</feature>
<organism evidence="8 9">
    <name type="scientific">Silvibacterium bohemicum</name>
    <dbReference type="NCBI Taxonomy" id="1577686"/>
    <lineage>
        <taxon>Bacteria</taxon>
        <taxon>Pseudomonadati</taxon>
        <taxon>Acidobacteriota</taxon>
        <taxon>Terriglobia</taxon>
        <taxon>Terriglobales</taxon>
        <taxon>Acidobacteriaceae</taxon>
        <taxon>Silvibacterium</taxon>
    </lineage>
</organism>
<dbReference type="InterPro" id="IPR010810">
    <property type="entry name" value="Flagellin_hook_IN_motif"/>
</dbReference>
<evidence type="ECO:0000259" key="7">
    <source>
        <dbReference type="Pfam" id="PF07195"/>
    </source>
</evidence>
<dbReference type="GO" id="GO:0009421">
    <property type="term" value="C:bacterial-type flagellum filament cap"/>
    <property type="evidence" value="ECO:0007669"/>
    <property type="project" value="InterPro"/>
</dbReference>
<comment type="caution">
    <text evidence="8">The sequence shown here is derived from an EMBL/GenBank/DDBJ whole genome shotgun (WGS) entry which is preliminary data.</text>
</comment>
<dbReference type="GO" id="GO:0071973">
    <property type="term" value="P:bacterial-type flagellum-dependent cell motility"/>
    <property type="evidence" value="ECO:0007669"/>
    <property type="project" value="TreeGrafter"/>
</dbReference>
<dbReference type="OrthoDB" id="105942at2"/>
<feature type="domain" description="Flagellar hook-associated protein 2 C-terminal" evidence="7">
    <location>
        <begin position="416"/>
        <end position="544"/>
    </location>
</feature>
<dbReference type="GO" id="GO:0005576">
    <property type="term" value="C:extracellular region"/>
    <property type="evidence" value="ECO:0007669"/>
    <property type="project" value="UniProtKB-SubCell"/>
</dbReference>
<keyword evidence="3" id="KW-0175">Coiled coil</keyword>
<name>A0A841JYZ2_9BACT</name>
<keyword evidence="4 5" id="KW-0975">Bacterial flagellum</keyword>
<dbReference type="InterPro" id="IPR040026">
    <property type="entry name" value="FliD"/>
</dbReference>
<dbReference type="Pfam" id="PF07195">
    <property type="entry name" value="FliD_C"/>
    <property type="match status" value="2"/>
</dbReference>
<evidence type="ECO:0000256" key="3">
    <source>
        <dbReference type="ARBA" id="ARBA00023054"/>
    </source>
</evidence>
<dbReference type="GO" id="GO:0007155">
    <property type="term" value="P:cell adhesion"/>
    <property type="evidence" value="ECO:0007669"/>
    <property type="project" value="InterPro"/>
</dbReference>
<evidence type="ECO:0000256" key="1">
    <source>
        <dbReference type="ARBA" id="ARBA00009764"/>
    </source>
</evidence>
<dbReference type="Pfam" id="PF07196">
    <property type="entry name" value="Flagellin_IN"/>
    <property type="match status" value="1"/>
</dbReference>
<comment type="similarity">
    <text evidence="1 5">Belongs to the FliD family.</text>
</comment>
<dbReference type="AlphaFoldDB" id="A0A841JYZ2"/>
<dbReference type="RefSeq" id="WP_050060413.1">
    <property type="nucleotide sequence ID" value="NZ_JACHEK010000010.1"/>
</dbReference>
<evidence type="ECO:0000313" key="8">
    <source>
        <dbReference type="EMBL" id="MBB6146546.1"/>
    </source>
</evidence>
<proteinExistence type="inferred from homology"/>
<dbReference type="PANTHER" id="PTHR30288:SF0">
    <property type="entry name" value="FLAGELLAR HOOK-ASSOCIATED PROTEIN 2"/>
    <property type="match status" value="1"/>
</dbReference>
<dbReference type="GO" id="GO:0009424">
    <property type="term" value="C:bacterial-type flagellum hook"/>
    <property type="evidence" value="ECO:0007669"/>
    <property type="project" value="UniProtKB-UniRule"/>
</dbReference>